<accession>K8EBL8</accession>
<dbReference type="GeneID" id="19017437"/>
<dbReference type="SUPFAM" id="SSF103111">
    <property type="entry name" value="Activator of Hsp90 ATPase, Aha1"/>
    <property type="match status" value="1"/>
</dbReference>
<keyword evidence="5" id="KW-1185">Reference proteome</keyword>
<gene>
    <name evidence="4" type="ORF">Bathy02g03240</name>
</gene>
<proteinExistence type="inferred from homology"/>
<feature type="compositionally biased region" description="Acidic residues" evidence="2">
    <location>
        <begin position="127"/>
        <end position="145"/>
    </location>
</feature>
<dbReference type="Proteomes" id="UP000198341">
    <property type="component" value="Chromosome 2"/>
</dbReference>
<feature type="domain" description="Activator of Hsp90 ATPase AHSA1-like N-terminal" evidence="3">
    <location>
        <begin position="29"/>
        <end position="209"/>
    </location>
</feature>
<comment type="similarity">
    <text evidence="1">Belongs to the AHA1 family.</text>
</comment>
<dbReference type="Gene3D" id="3.15.10.20">
    <property type="entry name" value="Activator of Hsp90 ATPase Aha1, N-terminal domain"/>
    <property type="match status" value="1"/>
</dbReference>
<evidence type="ECO:0000313" key="4">
    <source>
        <dbReference type="EMBL" id="CCO15234.1"/>
    </source>
</evidence>
<dbReference type="KEGG" id="bpg:Bathy02g03240"/>
<evidence type="ECO:0000256" key="2">
    <source>
        <dbReference type="SAM" id="MobiDB-lite"/>
    </source>
</evidence>
<dbReference type="GO" id="GO:0001671">
    <property type="term" value="F:ATPase activator activity"/>
    <property type="evidence" value="ECO:0007669"/>
    <property type="project" value="InterPro"/>
</dbReference>
<dbReference type="EMBL" id="FO082277">
    <property type="protein sequence ID" value="CCO15234.1"/>
    <property type="molecule type" value="Genomic_DNA"/>
</dbReference>
<sequence length="216" mass="25007">MAKLGEEDPRWIVSDRPDGTNINGWHWEETNKMTFCKDYFESQLNTEQNVSFGEKWFRLVSETFGNKSNVVVRKFSISNASVEGECSVSTRKKGKKFGVFDLKVTMQYEVEVECMVKTKKKKKKEEENVDGLDGEEEEEEKEEEETKACAVKGEISLKEFSSLNEAEEYEWTTKTTGGEEEAKAIVKTWFTRPVLEKMFAETLETFVEKMNEFCAE</sequence>
<dbReference type="GO" id="GO:0006457">
    <property type="term" value="P:protein folding"/>
    <property type="evidence" value="ECO:0007669"/>
    <property type="project" value="TreeGrafter"/>
</dbReference>
<dbReference type="OrthoDB" id="567237at2759"/>
<dbReference type="Pfam" id="PF09229">
    <property type="entry name" value="Aha1_N"/>
    <property type="match status" value="1"/>
</dbReference>
<dbReference type="SMART" id="SM01000">
    <property type="entry name" value="Aha1_N"/>
    <property type="match status" value="1"/>
</dbReference>
<name>K8EBL8_9CHLO</name>
<dbReference type="InterPro" id="IPR015310">
    <property type="entry name" value="AHSA1-like_N"/>
</dbReference>
<feature type="region of interest" description="Disordered" evidence="2">
    <location>
        <begin position="125"/>
        <end position="148"/>
    </location>
</feature>
<dbReference type="STRING" id="41875.K8EBL8"/>
<dbReference type="AlphaFoldDB" id="K8EBL8"/>
<evidence type="ECO:0000259" key="3">
    <source>
        <dbReference type="SMART" id="SM01000"/>
    </source>
</evidence>
<dbReference type="PANTHER" id="PTHR13009:SF22">
    <property type="entry name" value="LD43819P"/>
    <property type="match status" value="1"/>
</dbReference>
<dbReference type="GO" id="GO:0051087">
    <property type="term" value="F:protein-folding chaperone binding"/>
    <property type="evidence" value="ECO:0007669"/>
    <property type="project" value="InterPro"/>
</dbReference>
<dbReference type="PANTHER" id="PTHR13009">
    <property type="entry name" value="HEAT SHOCK PROTEIN 90 HSP90 CO-CHAPERONE AHA-1"/>
    <property type="match status" value="1"/>
</dbReference>
<reference evidence="4 5" key="1">
    <citation type="submission" date="2011-10" db="EMBL/GenBank/DDBJ databases">
        <authorList>
            <person name="Genoscope - CEA"/>
        </authorList>
    </citation>
    <scope>NUCLEOTIDE SEQUENCE [LARGE SCALE GENOMIC DNA]</scope>
    <source>
        <strain evidence="4 5">RCC 1105</strain>
    </source>
</reference>
<dbReference type="GO" id="GO:0005829">
    <property type="term" value="C:cytosol"/>
    <property type="evidence" value="ECO:0007669"/>
    <property type="project" value="TreeGrafter"/>
</dbReference>
<protein>
    <recommendedName>
        <fullName evidence="3">Activator of Hsp90 ATPase AHSA1-like N-terminal domain-containing protein</fullName>
    </recommendedName>
</protein>
<evidence type="ECO:0000256" key="1">
    <source>
        <dbReference type="ARBA" id="ARBA00006817"/>
    </source>
</evidence>
<dbReference type="RefSeq" id="XP_007514994.1">
    <property type="nucleotide sequence ID" value="XM_007514932.1"/>
</dbReference>
<dbReference type="InterPro" id="IPR036338">
    <property type="entry name" value="Aha1"/>
</dbReference>
<dbReference type="eggNOG" id="KOG2936">
    <property type="taxonomic scope" value="Eukaryota"/>
</dbReference>
<organism evidence="4 5">
    <name type="scientific">Bathycoccus prasinos</name>
    <dbReference type="NCBI Taxonomy" id="41875"/>
    <lineage>
        <taxon>Eukaryota</taxon>
        <taxon>Viridiplantae</taxon>
        <taxon>Chlorophyta</taxon>
        <taxon>Mamiellophyceae</taxon>
        <taxon>Mamiellales</taxon>
        <taxon>Bathycoccaceae</taxon>
        <taxon>Bathycoccus</taxon>
    </lineage>
</organism>
<evidence type="ECO:0000313" key="5">
    <source>
        <dbReference type="Proteomes" id="UP000198341"/>
    </source>
</evidence>